<evidence type="ECO:0000313" key="1">
    <source>
        <dbReference type="EMBL" id="MCL7025901.1"/>
    </source>
</evidence>
<dbReference type="EMBL" id="JAJJMA010050567">
    <property type="protein sequence ID" value="MCL7025901.1"/>
    <property type="molecule type" value="Genomic_DNA"/>
</dbReference>
<organism evidence="1 2">
    <name type="scientific">Papaver nudicaule</name>
    <name type="common">Iceland poppy</name>
    <dbReference type="NCBI Taxonomy" id="74823"/>
    <lineage>
        <taxon>Eukaryota</taxon>
        <taxon>Viridiplantae</taxon>
        <taxon>Streptophyta</taxon>
        <taxon>Embryophyta</taxon>
        <taxon>Tracheophyta</taxon>
        <taxon>Spermatophyta</taxon>
        <taxon>Magnoliopsida</taxon>
        <taxon>Ranunculales</taxon>
        <taxon>Papaveraceae</taxon>
        <taxon>Papaveroideae</taxon>
        <taxon>Papaver</taxon>
    </lineage>
</organism>
<protein>
    <submittedName>
        <fullName evidence="1">Uncharacterized protein</fullName>
    </submittedName>
</protein>
<keyword evidence="2" id="KW-1185">Reference proteome</keyword>
<evidence type="ECO:0000313" key="2">
    <source>
        <dbReference type="Proteomes" id="UP001177140"/>
    </source>
</evidence>
<dbReference type="Proteomes" id="UP001177140">
    <property type="component" value="Unassembled WGS sequence"/>
</dbReference>
<comment type="caution">
    <text evidence="1">The sequence shown here is derived from an EMBL/GenBank/DDBJ whole genome shotgun (WGS) entry which is preliminary data.</text>
</comment>
<proteinExistence type="predicted"/>
<gene>
    <name evidence="1" type="ORF">MKW94_023696</name>
</gene>
<feature type="non-terminal residue" evidence="1">
    <location>
        <position position="52"/>
    </location>
</feature>
<dbReference type="AlphaFoldDB" id="A0AA41RYQ5"/>
<name>A0AA41RYQ5_PAPNU</name>
<reference evidence="1" key="1">
    <citation type="submission" date="2022-03" db="EMBL/GenBank/DDBJ databases">
        <title>A functionally conserved STORR gene fusion in Papaver species that diverged 16.8 million years ago.</title>
        <authorList>
            <person name="Catania T."/>
        </authorList>
    </citation>
    <scope>NUCLEOTIDE SEQUENCE</scope>
    <source>
        <strain evidence="1">S-191538</strain>
    </source>
</reference>
<sequence>DDAFWHAPWMVSMTSTLCSPTAHDMSYGQAGRGLTVEDRIGCIVRETLYLCL</sequence>
<feature type="non-terminal residue" evidence="1">
    <location>
        <position position="1"/>
    </location>
</feature>
<accession>A0AA41RYQ5</accession>